<dbReference type="Proteomes" id="UP000552709">
    <property type="component" value="Unassembled WGS sequence"/>
</dbReference>
<evidence type="ECO:0000313" key="3">
    <source>
        <dbReference type="Proteomes" id="UP000552709"/>
    </source>
</evidence>
<dbReference type="GO" id="GO:0106300">
    <property type="term" value="P:protein-DNA covalent cross-linking repair"/>
    <property type="evidence" value="ECO:0007669"/>
    <property type="project" value="InterPro"/>
</dbReference>
<protein>
    <submittedName>
        <fullName evidence="2">Putative SOS response-associated peptidase YedK</fullName>
    </submittedName>
</protein>
<evidence type="ECO:0000313" key="2">
    <source>
        <dbReference type="EMBL" id="MBB5365957.1"/>
    </source>
</evidence>
<organism evidence="2 3">
    <name type="scientific">Deinococcus humi</name>
    <dbReference type="NCBI Taxonomy" id="662880"/>
    <lineage>
        <taxon>Bacteria</taxon>
        <taxon>Thermotogati</taxon>
        <taxon>Deinococcota</taxon>
        <taxon>Deinococci</taxon>
        <taxon>Deinococcales</taxon>
        <taxon>Deinococcaceae</taxon>
        <taxon>Deinococcus</taxon>
    </lineage>
</organism>
<name>A0A7W8NJB3_9DEIO</name>
<reference evidence="2 3" key="1">
    <citation type="submission" date="2020-08" db="EMBL/GenBank/DDBJ databases">
        <title>Genomic Encyclopedia of Type Strains, Phase IV (KMG-IV): sequencing the most valuable type-strain genomes for metagenomic binning, comparative biology and taxonomic classification.</title>
        <authorList>
            <person name="Goeker M."/>
        </authorList>
    </citation>
    <scope>NUCLEOTIDE SEQUENCE [LARGE SCALE GENOMIC DNA]</scope>
    <source>
        <strain evidence="2 3">DSM 27939</strain>
    </source>
</reference>
<dbReference type="AlphaFoldDB" id="A0A7W8NJB3"/>
<feature type="compositionally biased region" description="Basic and acidic residues" evidence="1">
    <location>
        <begin position="115"/>
        <end position="125"/>
    </location>
</feature>
<accession>A0A7W8NJB3</accession>
<dbReference type="SUPFAM" id="SSF143081">
    <property type="entry name" value="BB1717-like"/>
    <property type="match status" value="1"/>
</dbReference>
<dbReference type="RefSeq" id="WP_189366309.1">
    <property type="nucleotide sequence ID" value="NZ_JACHFL010000024.1"/>
</dbReference>
<dbReference type="GO" id="GO:0003697">
    <property type="term" value="F:single-stranded DNA binding"/>
    <property type="evidence" value="ECO:0007669"/>
    <property type="project" value="InterPro"/>
</dbReference>
<sequence length="204" mass="22084">MCGRADDHFGPSAWGTLGELFGPLGWEPQTRRDEVRPTDQLRFVRRALTGFEAPYGRWGLVPGARPHVTGRGQTVRHLQRTGGEPAGQADVPGGLPDPALRDPAGGLLGMAGARRGQDPRQDRPQNKPLLVAGLWNRTMTPDGPLESCTIVTRPPTLDLVEVHNRMPALLLSKALEVWLDAPPPQARAAALSSWQPRILTVSPA</sequence>
<feature type="region of interest" description="Disordered" evidence="1">
    <location>
        <begin position="81"/>
        <end position="127"/>
    </location>
</feature>
<dbReference type="Gene3D" id="3.90.1680.10">
    <property type="entry name" value="SOS response associated peptidase-like"/>
    <property type="match status" value="1"/>
</dbReference>
<evidence type="ECO:0000256" key="1">
    <source>
        <dbReference type="SAM" id="MobiDB-lite"/>
    </source>
</evidence>
<dbReference type="InterPro" id="IPR036590">
    <property type="entry name" value="SRAP-like"/>
</dbReference>
<proteinExistence type="predicted"/>
<dbReference type="Pfam" id="PF02586">
    <property type="entry name" value="SRAP"/>
    <property type="match status" value="1"/>
</dbReference>
<dbReference type="InterPro" id="IPR003738">
    <property type="entry name" value="SRAP"/>
</dbReference>
<comment type="caution">
    <text evidence="2">The sequence shown here is derived from an EMBL/GenBank/DDBJ whole genome shotgun (WGS) entry which is preliminary data.</text>
</comment>
<dbReference type="EMBL" id="JACHFL010000024">
    <property type="protein sequence ID" value="MBB5365957.1"/>
    <property type="molecule type" value="Genomic_DNA"/>
</dbReference>
<gene>
    <name evidence="2" type="ORF">HNQ08_005083</name>
</gene>
<keyword evidence="3" id="KW-1185">Reference proteome</keyword>